<dbReference type="Proteomes" id="UP000813463">
    <property type="component" value="Chromosome 4"/>
</dbReference>
<keyword evidence="1" id="KW-0862">Zinc</keyword>
<feature type="binding site" evidence="1">
    <location>
        <position position="337"/>
    </location>
    <ligand>
        <name>Zn(2+)</name>
        <dbReference type="ChEBI" id="CHEBI:29105"/>
    </ligand>
</feature>
<feature type="region of interest" description="Disordered" evidence="2">
    <location>
        <begin position="91"/>
        <end position="129"/>
    </location>
</feature>
<protein>
    <submittedName>
        <fullName evidence="4">Uncharacterized protein isoform X1</fullName>
    </submittedName>
</protein>
<gene>
    <name evidence="4" type="primary">LOC110805021</name>
</gene>
<dbReference type="Pfam" id="PF03352">
    <property type="entry name" value="Adenine_glyco"/>
    <property type="match status" value="1"/>
</dbReference>
<name>A0A9R0JF19_SPIOL</name>
<evidence type="ECO:0000313" key="4">
    <source>
        <dbReference type="RefSeq" id="XP_021866311.1"/>
    </source>
</evidence>
<dbReference type="InterPro" id="IPR011257">
    <property type="entry name" value="DNA_glycosylase"/>
</dbReference>
<feature type="binding site" evidence="1">
    <location>
        <position position="163"/>
    </location>
    <ligand>
        <name>Zn(2+)</name>
        <dbReference type="ChEBI" id="CHEBI:29105"/>
    </ligand>
</feature>
<keyword evidence="1" id="KW-0479">Metal-binding</keyword>
<dbReference type="InterPro" id="IPR005019">
    <property type="entry name" value="Adenine_glyco"/>
</dbReference>
<dbReference type="RefSeq" id="XP_021866311.1">
    <property type="nucleotide sequence ID" value="XM_022010619.2"/>
</dbReference>
<dbReference type="PANTHER" id="PTHR31116">
    <property type="entry name" value="OS04G0501200 PROTEIN"/>
    <property type="match status" value="1"/>
</dbReference>
<reference evidence="4" key="2">
    <citation type="submission" date="2025-08" db="UniProtKB">
        <authorList>
            <consortium name="RefSeq"/>
        </authorList>
    </citation>
    <scope>IDENTIFICATION</scope>
    <source>
        <tissue evidence="4">Leaf</tissue>
    </source>
</reference>
<feature type="region of interest" description="Disordered" evidence="2">
    <location>
        <begin position="1"/>
        <end position="76"/>
    </location>
</feature>
<feature type="compositionally biased region" description="Basic and acidic residues" evidence="2">
    <location>
        <begin position="27"/>
        <end position="36"/>
    </location>
</feature>
<dbReference type="GO" id="GO:0046872">
    <property type="term" value="F:metal ion binding"/>
    <property type="evidence" value="ECO:0007669"/>
    <property type="project" value="UniProtKB-KW"/>
</dbReference>
<organism evidence="3 4">
    <name type="scientific">Spinacia oleracea</name>
    <name type="common">Spinach</name>
    <dbReference type="NCBI Taxonomy" id="3562"/>
    <lineage>
        <taxon>Eukaryota</taxon>
        <taxon>Viridiplantae</taxon>
        <taxon>Streptophyta</taxon>
        <taxon>Embryophyta</taxon>
        <taxon>Tracheophyta</taxon>
        <taxon>Spermatophyta</taxon>
        <taxon>Magnoliopsida</taxon>
        <taxon>eudicotyledons</taxon>
        <taxon>Gunneridae</taxon>
        <taxon>Pentapetalae</taxon>
        <taxon>Caryophyllales</taxon>
        <taxon>Chenopodiaceae</taxon>
        <taxon>Chenopodioideae</taxon>
        <taxon>Anserineae</taxon>
        <taxon>Spinacia</taxon>
    </lineage>
</organism>
<feature type="binding site" evidence="1">
    <location>
        <position position="341"/>
    </location>
    <ligand>
        <name>Zn(2+)</name>
        <dbReference type="ChEBI" id="CHEBI:29105"/>
    </ligand>
</feature>
<feature type="binding site" evidence="1">
    <location>
        <position position="179"/>
    </location>
    <ligand>
        <name>Zn(2+)</name>
        <dbReference type="ChEBI" id="CHEBI:29105"/>
    </ligand>
</feature>
<dbReference type="KEGG" id="soe:110805021"/>
<dbReference type="Gene3D" id="1.10.340.30">
    <property type="entry name" value="Hypothetical protein, domain 2"/>
    <property type="match status" value="1"/>
</dbReference>
<proteinExistence type="predicted"/>
<dbReference type="GeneID" id="110805021"/>
<evidence type="ECO:0000256" key="1">
    <source>
        <dbReference type="PIRSR" id="PIRSR605019-1"/>
    </source>
</evidence>
<keyword evidence="3" id="KW-1185">Reference proteome</keyword>
<dbReference type="GO" id="GO:0006284">
    <property type="term" value="P:base-excision repair"/>
    <property type="evidence" value="ECO:0007669"/>
    <property type="project" value="InterPro"/>
</dbReference>
<dbReference type="SUPFAM" id="SSF48150">
    <property type="entry name" value="DNA-glycosylase"/>
    <property type="match status" value="1"/>
</dbReference>
<feature type="compositionally biased region" description="Basic and acidic residues" evidence="2">
    <location>
        <begin position="43"/>
        <end position="60"/>
    </location>
</feature>
<evidence type="ECO:0000256" key="2">
    <source>
        <dbReference type="SAM" id="MobiDB-lite"/>
    </source>
</evidence>
<accession>A0A9R0JF19</accession>
<evidence type="ECO:0000313" key="3">
    <source>
        <dbReference type="Proteomes" id="UP000813463"/>
    </source>
</evidence>
<dbReference type="OrthoDB" id="3941538at2759"/>
<feature type="compositionally biased region" description="Low complexity" evidence="2">
    <location>
        <begin position="91"/>
        <end position="111"/>
    </location>
</feature>
<sequence>MSGGPRVRSANLPDAEQRPVLAPAGNKARDIVEARKPTVKPQRKSDSSPETESKSKEKKLAQISATFSPPMRNLSAPSILRHGSQLLRGNSSLNASCSSDASSDSSHSRASTGRMSRSSVPKMRRKLGGASKMGMVNTKVEKVVVVDDGSVGELDAFHFKKRCAWVTPTAEDPSYATFHDEEWGVPVHDDNKLFELLSLSVALAELAWPTIMIKRNTFREVFLQFDPISVSKLNEKKFSGPGSPGSTLLSEIKLRNIVENARQVCKITEEFGSFDKYIWSFMNQKPIVNRFRYPRQVPVKTSKAEVISKDLVKRGFRGVGPTAIYSFMQAAGLTNDHLVSCFRFQDCVEAGEEIEKDDKVHCEEDKLPADMDKTEVARALGEMSVVDKIVCLSG</sequence>
<dbReference type="AlphaFoldDB" id="A0A9R0JF19"/>
<dbReference type="GO" id="GO:0008725">
    <property type="term" value="F:DNA-3-methyladenine glycosylase activity"/>
    <property type="evidence" value="ECO:0007669"/>
    <property type="project" value="InterPro"/>
</dbReference>
<reference evidence="3" key="1">
    <citation type="journal article" date="2021" name="Nat. Commun.">
        <title>Genomic analyses provide insights into spinach domestication and the genetic basis of agronomic traits.</title>
        <authorList>
            <person name="Cai X."/>
            <person name="Sun X."/>
            <person name="Xu C."/>
            <person name="Sun H."/>
            <person name="Wang X."/>
            <person name="Ge C."/>
            <person name="Zhang Z."/>
            <person name="Wang Q."/>
            <person name="Fei Z."/>
            <person name="Jiao C."/>
            <person name="Wang Q."/>
        </authorList>
    </citation>
    <scope>NUCLEOTIDE SEQUENCE [LARGE SCALE GENOMIC DNA]</scope>
    <source>
        <strain evidence="3">cv. Varoflay</strain>
    </source>
</reference>
<dbReference type="PANTHER" id="PTHR31116:SF5">
    <property type="entry name" value="OS06G0649800 PROTEIN"/>
    <property type="match status" value="1"/>
</dbReference>